<evidence type="ECO:0000313" key="2">
    <source>
        <dbReference type="EMBL" id="CAE8624427.1"/>
    </source>
</evidence>
<keyword evidence="1" id="KW-1133">Transmembrane helix</keyword>
<gene>
    <name evidence="2" type="ORF">PGLA1383_LOCUS41552</name>
</gene>
<reference evidence="2" key="1">
    <citation type="submission" date="2021-02" db="EMBL/GenBank/DDBJ databases">
        <authorList>
            <person name="Dougan E. K."/>
            <person name="Rhodes N."/>
            <person name="Thang M."/>
            <person name="Chan C."/>
        </authorList>
    </citation>
    <scope>NUCLEOTIDE SEQUENCE</scope>
</reference>
<keyword evidence="3" id="KW-1185">Reference proteome</keyword>
<evidence type="ECO:0000313" key="3">
    <source>
        <dbReference type="Proteomes" id="UP000654075"/>
    </source>
</evidence>
<feature type="non-terminal residue" evidence="2">
    <location>
        <position position="1"/>
    </location>
</feature>
<dbReference type="AlphaFoldDB" id="A0A813GC79"/>
<name>A0A813GC79_POLGL</name>
<keyword evidence="1" id="KW-0812">Transmembrane</keyword>
<sequence length="116" mass="12397">MPKCIRCYVDVIDAAPRLVLSIIAVLTICALYPASRFLPATQNIVTTAPGSPSEVAKIKLDDLFGRGPPEGDVILIQQAVVPGVRTPDLVQSGLLTELTEAVEAFVQDENLALQVQ</sequence>
<keyword evidence="1" id="KW-0472">Membrane</keyword>
<dbReference type="EMBL" id="CAJNNV010028387">
    <property type="protein sequence ID" value="CAE8624427.1"/>
    <property type="molecule type" value="Genomic_DNA"/>
</dbReference>
<dbReference type="Proteomes" id="UP000654075">
    <property type="component" value="Unassembled WGS sequence"/>
</dbReference>
<comment type="caution">
    <text evidence="2">The sequence shown here is derived from an EMBL/GenBank/DDBJ whole genome shotgun (WGS) entry which is preliminary data.</text>
</comment>
<feature type="transmembrane region" description="Helical" evidence="1">
    <location>
        <begin position="18"/>
        <end position="34"/>
    </location>
</feature>
<protein>
    <submittedName>
        <fullName evidence="2">Uncharacterized protein</fullName>
    </submittedName>
</protein>
<accession>A0A813GC79</accession>
<evidence type="ECO:0000256" key="1">
    <source>
        <dbReference type="SAM" id="Phobius"/>
    </source>
</evidence>
<proteinExistence type="predicted"/>
<organism evidence="2 3">
    <name type="scientific">Polarella glacialis</name>
    <name type="common">Dinoflagellate</name>
    <dbReference type="NCBI Taxonomy" id="89957"/>
    <lineage>
        <taxon>Eukaryota</taxon>
        <taxon>Sar</taxon>
        <taxon>Alveolata</taxon>
        <taxon>Dinophyceae</taxon>
        <taxon>Suessiales</taxon>
        <taxon>Suessiaceae</taxon>
        <taxon>Polarella</taxon>
    </lineage>
</organism>